<keyword evidence="2" id="KW-1185">Reference proteome</keyword>
<dbReference type="EMBL" id="JAGTTL010001127">
    <property type="protein sequence ID" value="KAK6280695.1"/>
    <property type="molecule type" value="Genomic_DNA"/>
</dbReference>
<comment type="caution">
    <text evidence="1">The sequence shown here is derived from an EMBL/GenBank/DDBJ whole genome shotgun (WGS) entry which is preliminary data.</text>
</comment>
<organism evidence="1 2">
    <name type="scientific">Coregonus suidteri</name>
    <dbReference type="NCBI Taxonomy" id="861788"/>
    <lineage>
        <taxon>Eukaryota</taxon>
        <taxon>Metazoa</taxon>
        <taxon>Chordata</taxon>
        <taxon>Craniata</taxon>
        <taxon>Vertebrata</taxon>
        <taxon>Euteleostomi</taxon>
        <taxon>Actinopterygii</taxon>
        <taxon>Neopterygii</taxon>
        <taxon>Teleostei</taxon>
        <taxon>Protacanthopterygii</taxon>
        <taxon>Salmoniformes</taxon>
        <taxon>Salmonidae</taxon>
        <taxon>Coregoninae</taxon>
        <taxon>Coregonus</taxon>
    </lineage>
</organism>
<evidence type="ECO:0000313" key="1">
    <source>
        <dbReference type="EMBL" id="KAK6280695.1"/>
    </source>
</evidence>
<name>A0AAN8KFS0_9TELE</name>
<dbReference type="Proteomes" id="UP001356427">
    <property type="component" value="Unassembled WGS sequence"/>
</dbReference>
<sequence length="93" mass="10605">MQVYTGQCQYLIQRAGVLEWLYIHVSTLFNVQGYWSGCIYRSVSAPYSMCRGTGVVVYTCQCQYLIKCAGVLEWLYIHVSVSTLLNVQGYWSG</sequence>
<proteinExistence type="predicted"/>
<reference evidence="1 2" key="1">
    <citation type="submission" date="2021-04" db="EMBL/GenBank/DDBJ databases">
        <authorList>
            <person name="De Guttry C."/>
            <person name="Zahm M."/>
            <person name="Klopp C."/>
            <person name="Cabau C."/>
            <person name="Louis A."/>
            <person name="Berthelot C."/>
            <person name="Parey E."/>
            <person name="Roest Crollius H."/>
            <person name="Montfort J."/>
            <person name="Robinson-Rechavi M."/>
            <person name="Bucao C."/>
            <person name="Bouchez O."/>
            <person name="Gislard M."/>
            <person name="Lluch J."/>
            <person name="Milhes M."/>
            <person name="Lampietro C."/>
            <person name="Lopez Roques C."/>
            <person name="Donnadieu C."/>
            <person name="Braasch I."/>
            <person name="Desvignes T."/>
            <person name="Postlethwait J."/>
            <person name="Bobe J."/>
            <person name="Wedekind C."/>
            <person name="Guiguen Y."/>
        </authorList>
    </citation>
    <scope>NUCLEOTIDE SEQUENCE [LARGE SCALE GENOMIC DNA]</scope>
    <source>
        <strain evidence="1">Cs_M1</strain>
        <tissue evidence="1">Blood</tissue>
    </source>
</reference>
<dbReference type="AlphaFoldDB" id="A0AAN8KFS0"/>
<protein>
    <submittedName>
        <fullName evidence="1">Uncharacterized protein</fullName>
    </submittedName>
</protein>
<evidence type="ECO:0000313" key="2">
    <source>
        <dbReference type="Proteomes" id="UP001356427"/>
    </source>
</evidence>
<gene>
    <name evidence="1" type="ORF">J4Q44_G00391000</name>
</gene>
<accession>A0AAN8KFS0</accession>